<protein>
    <submittedName>
        <fullName evidence="1">Uncharacterized protein</fullName>
    </submittedName>
</protein>
<gene>
    <name evidence="1" type="ORF">HSR122_0594</name>
</gene>
<dbReference type="Proteomes" id="UP000662973">
    <property type="component" value="Chromosome"/>
</dbReference>
<dbReference type="KEGG" id="hds:HSR122_0594"/>
<organism evidence="1 2">
    <name type="scientific">Halapricum desulfuricans</name>
    <dbReference type="NCBI Taxonomy" id="2841257"/>
    <lineage>
        <taxon>Archaea</taxon>
        <taxon>Methanobacteriati</taxon>
        <taxon>Methanobacteriota</taxon>
        <taxon>Stenosarchaea group</taxon>
        <taxon>Halobacteria</taxon>
        <taxon>Halobacteriales</taxon>
        <taxon>Haloarculaceae</taxon>
        <taxon>Halapricum</taxon>
    </lineage>
</organism>
<sequence>MQLTRQKLLAGTGAVALWFGGFSLEFGPDSDIDDADGQCVLNSLDPGQTRCIALSWVLPESIATNVAQGDSVTFDLAFVGVSIGTDSPCTGGSA</sequence>
<proteinExistence type="predicted"/>
<evidence type="ECO:0000313" key="2">
    <source>
        <dbReference type="Proteomes" id="UP000662973"/>
    </source>
</evidence>
<reference evidence="1 2" key="1">
    <citation type="submission" date="2020-11" db="EMBL/GenBank/DDBJ databases">
        <title>Carbohydrate-dependent, anaerobic sulfur respiration: A novel catabolism in halophilic archaea.</title>
        <authorList>
            <person name="Sorokin D.Y."/>
            <person name="Messina E."/>
            <person name="Smedile F."/>
            <person name="La Cono V."/>
            <person name="Hallsworth J.E."/>
            <person name="Yakimov M.M."/>
        </authorList>
    </citation>
    <scope>NUCLEOTIDE SEQUENCE [LARGE SCALE GENOMIC DNA]</scope>
    <source>
        <strain evidence="1 2">HSR12-2</strain>
    </source>
</reference>
<accession>A0A897N6A8</accession>
<dbReference type="EMBL" id="CP064788">
    <property type="protein sequence ID" value="QSG08001.1"/>
    <property type="molecule type" value="Genomic_DNA"/>
</dbReference>
<dbReference type="RefSeq" id="WP_229111173.1">
    <property type="nucleotide sequence ID" value="NZ_CP064788.1"/>
</dbReference>
<keyword evidence="2" id="KW-1185">Reference proteome</keyword>
<dbReference type="AlphaFoldDB" id="A0A897N6A8"/>
<evidence type="ECO:0000313" key="1">
    <source>
        <dbReference type="EMBL" id="QSG08001.1"/>
    </source>
</evidence>
<dbReference type="GeneID" id="68851258"/>
<name>A0A897N6A8_9EURY</name>